<gene>
    <name evidence="2" type="ORF">EUX98_g1986</name>
</gene>
<feature type="transmembrane region" description="Helical" evidence="1">
    <location>
        <begin position="95"/>
        <end position="117"/>
    </location>
</feature>
<evidence type="ECO:0000313" key="3">
    <source>
        <dbReference type="Proteomes" id="UP000308730"/>
    </source>
</evidence>
<keyword evidence="1" id="KW-0812">Transmembrane</keyword>
<name>A0A4S4N330_9APHY</name>
<organism evidence="2 3">
    <name type="scientific">Antrodiella citrinella</name>
    <dbReference type="NCBI Taxonomy" id="2447956"/>
    <lineage>
        <taxon>Eukaryota</taxon>
        <taxon>Fungi</taxon>
        <taxon>Dikarya</taxon>
        <taxon>Basidiomycota</taxon>
        <taxon>Agaricomycotina</taxon>
        <taxon>Agaricomycetes</taxon>
        <taxon>Polyporales</taxon>
        <taxon>Steccherinaceae</taxon>
        <taxon>Antrodiella</taxon>
    </lineage>
</organism>
<accession>A0A4S4N330</accession>
<keyword evidence="3" id="KW-1185">Reference proteome</keyword>
<evidence type="ECO:0000256" key="1">
    <source>
        <dbReference type="SAM" id="Phobius"/>
    </source>
</evidence>
<feature type="transmembrane region" description="Helical" evidence="1">
    <location>
        <begin position="137"/>
        <end position="158"/>
    </location>
</feature>
<comment type="caution">
    <text evidence="2">The sequence shown here is derived from an EMBL/GenBank/DDBJ whole genome shotgun (WGS) entry which is preliminary data.</text>
</comment>
<protein>
    <submittedName>
        <fullName evidence="2">Uncharacterized protein</fullName>
    </submittedName>
</protein>
<dbReference type="AlphaFoldDB" id="A0A4S4N330"/>
<feature type="transmembrane region" description="Helical" evidence="1">
    <location>
        <begin position="178"/>
        <end position="203"/>
    </location>
</feature>
<reference evidence="2 3" key="1">
    <citation type="submission" date="2019-02" db="EMBL/GenBank/DDBJ databases">
        <title>Genome sequencing of the rare red list fungi Antrodiella citrinella (Flaviporus citrinellus).</title>
        <authorList>
            <person name="Buettner E."/>
            <person name="Kellner H."/>
        </authorList>
    </citation>
    <scope>NUCLEOTIDE SEQUENCE [LARGE SCALE GENOMIC DNA]</scope>
    <source>
        <strain evidence="2 3">DSM 108506</strain>
    </source>
</reference>
<keyword evidence="1" id="KW-1133">Transmembrane helix</keyword>
<dbReference type="EMBL" id="SGPM01000027">
    <property type="protein sequence ID" value="THH32191.1"/>
    <property type="molecule type" value="Genomic_DNA"/>
</dbReference>
<feature type="transmembrane region" description="Helical" evidence="1">
    <location>
        <begin position="71"/>
        <end position="88"/>
    </location>
</feature>
<feature type="transmembrane region" description="Helical" evidence="1">
    <location>
        <begin position="209"/>
        <end position="232"/>
    </location>
</feature>
<proteinExistence type="predicted"/>
<sequence>MYILMQNRSRRRLNRTMITVSFSLISLATAEFIVNIVRLQDGFLSSGPKHLDGIEGFFADISEETYILKSALYNVQTLILDAVVIYRARVVWKNWWVLLIPIFGWCLLLASIAGLNYSLAAAAPNTDSVFDPHTKGWIILVYATTLATNVLATALLAYRIWRVNRRAAEFVSSDRLAIILRVVIESGIIYSVTIFIALCLFITGSRAVYVMVDLISPIISIVFNLIVVRVGFATKVGLPMLAGLDSQILHPDAEFTATIGTASRAPPAFRAGRTRENGVEMKSLELEVDLTDRNVTGSNRTSINEEDVKDGLGTAGSKAALRIL</sequence>
<evidence type="ECO:0000313" key="2">
    <source>
        <dbReference type="EMBL" id="THH32191.1"/>
    </source>
</evidence>
<dbReference type="Proteomes" id="UP000308730">
    <property type="component" value="Unassembled WGS sequence"/>
</dbReference>
<dbReference type="OrthoDB" id="3354175at2759"/>
<keyword evidence="1" id="KW-0472">Membrane</keyword>